<keyword evidence="1" id="KW-0808">Transferase</keyword>
<dbReference type="AlphaFoldDB" id="A0A6A7VLE7"/>
<evidence type="ECO:0000313" key="1">
    <source>
        <dbReference type="EMBL" id="MQO55483.1"/>
    </source>
</evidence>
<sequence>MKNNRKVIIMNATFDGSTHEMIDSSIIIILSTIFDCAEVKFLSDRSDKICEIVSKRISSNNIVYKPYKINKKKGAVHDLKAALLEAWTILSGPKDVLYICTFNNMFSCHLNNFVSKITGKKLFMFCHSEVNVIATGKYKITQIWAYLINRFFTKTKYGKNVKLIVLGNHILQSLQLYLKDERLSHFDYIDHPYYRNGSCECKHKFDKDNIKIGVIGGVSKYSSHGYENILSFSKLLATNKSAKIYLISYVEPQIRNTFPENVEIVNKSNGYLPRDKYEEAIDKMDYILLPYSSSEYKLIASGAVLEAIVRCKPTIMYENDYFMYLTQKFGDFGYFVNHKEIIGELDNQAKYSQFIERELYISKLISPEQIRNRFLEIL</sequence>
<protein>
    <submittedName>
        <fullName evidence="1">Glycosyltransferase</fullName>
    </submittedName>
</protein>
<dbReference type="GO" id="GO:0016740">
    <property type="term" value="F:transferase activity"/>
    <property type="evidence" value="ECO:0007669"/>
    <property type="project" value="UniProtKB-KW"/>
</dbReference>
<accession>A0A6A7VLE7</accession>
<proteinExistence type="predicted"/>
<gene>
    <name evidence="1" type="ORF">F7D42_07140</name>
</gene>
<organism evidence="1 2">
    <name type="scientific">Segatella copri</name>
    <dbReference type="NCBI Taxonomy" id="165179"/>
    <lineage>
        <taxon>Bacteria</taxon>
        <taxon>Pseudomonadati</taxon>
        <taxon>Bacteroidota</taxon>
        <taxon>Bacteroidia</taxon>
        <taxon>Bacteroidales</taxon>
        <taxon>Prevotellaceae</taxon>
        <taxon>Segatella</taxon>
    </lineage>
</organism>
<comment type="caution">
    <text evidence="1">The sequence shown here is derived from an EMBL/GenBank/DDBJ whole genome shotgun (WGS) entry which is preliminary data.</text>
</comment>
<evidence type="ECO:0000313" key="2">
    <source>
        <dbReference type="Proteomes" id="UP000358159"/>
    </source>
</evidence>
<name>A0A6A7VLE7_9BACT</name>
<dbReference type="RefSeq" id="WP_153094038.1">
    <property type="nucleotide sequence ID" value="NZ_VZAK01000052.1"/>
</dbReference>
<dbReference type="Proteomes" id="UP000358159">
    <property type="component" value="Unassembled WGS sequence"/>
</dbReference>
<reference evidence="1 2" key="1">
    <citation type="submission" date="2019-09" db="EMBL/GenBank/DDBJ databases">
        <title>Distinct polysaccharide growth profiles of human intestinal Prevotella copri isolates.</title>
        <authorList>
            <person name="Fehlner-Peach H."/>
            <person name="Magnabosco C."/>
            <person name="Raghavan V."/>
            <person name="Scher J.U."/>
            <person name="Tett A."/>
            <person name="Cox L.M."/>
            <person name="Gottsegen C."/>
            <person name="Watters A."/>
            <person name="Wiltshire- Gordon J.D."/>
            <person name="Segata N."/>
            <person name="Bonneau R."/>
            <person name="Littman D.R."/>
        </authorList>
    </citation>
    <scope>NUCLEOTIDE SEQUENCE [LARGE SCALE GENOMIC DNA]</scope>
    <source>
        <strain evidence="1 2">BVe41219</strain>
    </source>
</reference>
<dbReference type="EMBL" id="VZAZ01000030">
    <property type="protein sequence ID" value="MQO55483.1"/>
    <property type="molecule type" value="Genomic_DNA"/>
</dbReference>